<dbReference type="EMBL" id="JBHUHV010000060">
    <property type="protein sequence ID" value="MFD2069400.1"/>
    <property type="molecule type" value="Genomic_DNA"/>
</dbReference>
<evidence type="ECO:0000259" key="2">
    <source>
        <dbReference type="Pfam" id="PF00534"/>
    </source>
</evidence>
<dbReference type="Gene3D" id="3.40.50.2000">
    <property type="entry name" value="Glycogen Phosphorylase B"/>
    <property type="match status" value="2"/>
</dbReference>
<dbReference type="RefSeq" id="WP_229962096.1">
    <property type="nucleotide sequence ID" value="NZ_JAJJWI010000018.1"/>
</dbReference>
<keyword evidence="5" id="KW-1185">Reference proteome</keyword>
<dbReference type="PANTHER" id="PTHR46401:SF2">
    <property type="entry name" value="GLYCOSYLTRANSFERASE WBBK-RELATED"/>
    <property type="match status" value="1"/>
</dbReference>
<dbReference type="PANTHER" id="PTHR46401">
    <property type="entry name" value="GLYCOSYLTRANSFERASE WBBK-RELATED"/>
    <property type="match status" value="1"/>
</dbReference>
<feature type="domain" description="Glycosyl transferase family 1" evidence="2">
    <location>
        <begin position="198"/>
        <end position="351"/>
    </location>
</feature>
<dbReference type="SUPFAM" id="SSF53756">
    <property type="entry name" value="UDP-Glycosyltransferase/glycogen phosphorylase"/>
    <property type="match status" value="1"/>
</dbReference>
<dbReference type="InterPro" id="IPR001296">
    <property type="entry name" value="Glyco_trans_1"/>
</dbReference>
<dbReference type="Proteomes" id="UP001597369">
    <property type="component" value="Unassembled WGS sequence"/>
</dbReference>
<keyword evidence="1" id="KW-0808">Transferase</keyword>
<evidence type="ECO:0000256" key="1">
    <source>
        <dbReference type="ARBA" id="ARBA00022679"/>
    </source>
</evidence>
<organism evidence="4 5">
    <name type="scientific">Pontibacter silvestris</name>
    <dbReference type="NCBI Taxonomy" id="2305183"/>
    <lineage>
        <taxon>Bacteria</taxon>
        <taxon>Pseudomonadati</taxon>
        <taxon>Bacteroidota</taxon>
        <taxon>Cytophagia</taxon>
        <taxon>Cytophagales</taxon>
        <taxon>Hymenobacteraceae</taxon>
        <taxon>Pontibacter</taxon>
    </lineage>
</organism>
<sequence length="375" mass="42925">MHIGFDAKRAFTNNSGLGNYSRFVISSLLHDFPQNNYQLYTPRINENFQNFYSVTPSAHVVKPQGLWEKLSAAWRVLGLTSSIKEHQLDLFHGLSNELPLNIRRSKAKAIVTIHDLIFLHHPELYKPIDRAIYNYKFRRACEQAHRIIAISQQTKQDIINFFHTDPAKIEVIYQDCDPIFHQACDSQIKKNVQEKYGLPEKYLLCVGTLEPRKNQLNLLKAWHSSGAAIELVFVGRRTAYYDQLNDYVKKHKLEATVHFMPYIPFQELPAIYQMATTFAYPSIFEGFGIPIIEALNSGVPVITSTDSCFSEAGGKAALYIAPDNVHALAQAIYEASTNQPLRSQMIKDGYEHALLFRPEVTIAQLYQLYKQVLQE</sequence>
<gene>
    <name evidence="4" type="ORF">ACFSKU_21140</name>
</gene>
<dbReference type="Pfam" id="PF13439">
    <property type="entry name" value="Glyco_transf_4"/>
    <property type="match status" value="1"/>
</dbReference>
<reference evidence="5" key="1">
    <citation type="journal article" date="2019" name="Int. J. Syst. Evol. Microbiol.">
        <title>The Global Catalogue of Microorganisms (GCM) 10K type strain sequencing project: providing services to taxonomists for standard genome sequencing and annotation.</title>
        <authorList>
            <consortium name="The Broad Institute Genomics Platform"/>
            <consortium name="The Broad Institute Genome Sequencing Center for Infectious Disease"/>
            <person name="Wu L."/>
            <person name="Ma J."/>
        </authorList>
    </citation>
    <scope>NUCLEOTIDE SEQUENCE [LARGE SCALE GENOMIC DNA]</scope>
    <source>
        <strain evidence="5">JCM 16545</strain>
    </source>
</reference>
<feature type="domain" description="Glycosyltransferase subfamily 4-like N-terminal" evidence="3">
    <location>
        <begin position="39"/>
        <end position="173"/>
    </location>
</feature>
<protein>
    <submittedName>
        <fullName evidence="4">Glycosyltransferase family 4 protein</fullName>
    </submittedName>
</protein>
<name>A0ABW4X5C3_9BACT</name>
<evidence type="ECO:0000313" key="4">
    <source>
        <dbReference type="EMBL" id="MFD2069400.1"/>
    </source>
</evidence>
<proteinExistence type="predicted"/>
<evidence type="ECO:0000313" key="5">
    <source>
        <dbReference type="Proteomes" id="UP001597369"/>
    </source>
</evidence>
<dbReference type="CDD" id="cd03809">
    <property type="entry name" value="GT4_MtfB-like"/>
    <property type="match status" value="1"/>
</dbReference>
<evidence type="ECO:0000259" key="3">
    <source>
        <dbReference type="Pfam" id="PF13439"/>
    </source>
</evidence>
<accession>A0ABW4X5C3</accession>
<dbReference type="Pfam" id="PF00534">
    <property type="entry name" value="Glycos_transf_1"/>
    <property type="match status" value="1"/>
</dbReference>
<dbReference type="InterPro" id="IPR028098">
    <property type="entry name" value="Glyco_trans_4-like_N"/>
</dbReference>
<comment type="caution">
    <text evidence="4">The sequence shown here is derived from an EMBL/GenBank/DDBJ whole genome shotgun (WGS) entry which is preliminary data.</text>
</comment>